<dbReference type="InterPro" id="IPR002347">
    <property type="entry name" value="SDR_fam"/>
</dbReference>
<comment type="caution">
    <text evidence="2">The sequence shown here is derived from an EMBL/GenBank/DDBJ whole genome shotgun (WGS) entry which is preliminary data.</text>
</comment>
<dbReference type="Proteomes" id="UP000184267">
    <property type="component" value="Unassembled WGS sequence"/>
</dbReference>
<dbReference type="PRINTS" id="PR00081">
    <property type="entry name" value="GDHRDH"/>
</dbReference>
<sequence>MSSSTRQTTWLITGASRGIGLELVRQLLENPKNLVIAACRTPEKATALNGLKSGAKGSLHVIRLEVTDFDSVRAVPKAIAPILGESGLDYLVNNAGILIADTPLTIDPEVLLQTLRTNTVAPALLSQVCMPVLDKGKEKKILNISSTLGSIASADDFGAGTTASYSMSKAALNMLTYKQKLERPDIIVITLCPGWVKTDLGGENAPVEQKDSIAGIIKVITSATAGDSGKYLRYNGEAIPW</sequence>
<name>A0A1M2VJA2_TRAPU</name>
<evidence type="ECO:0000313" key="2">
    <source>
        <dbReference type="EMBL" id="OJT07681.1"/>
    </source>
</evidence>
<dbReference type="InterPro" id="IPR036291">
    <property type="entry name" value="NAD(P)-bd_dom_sf"/>
</dbReference>
<organism evidence="2 3">
    <name type="scientific">Trametes pubescens</name>
    <name type="common">White-rot fungus</name>
    <dbReference type="NCBI Taxonomy" id="154538"/>
    <lineage>
        <taxon>Eukaryota</taxon>
        <taxon>Fungi</taxon>
        <taxon>Dikarya</taxon>
        <taxon>Basidiomycota</taxon>
        <taxon>Agaricomycotina</taxon>
        <taxon>Agaricomycetes</taxon>
        <taxon>Polyporales</taxon>
        <taxon>Polyporaceae</taxon>
        <taxon>Trametes</taxon>
    </lineage>
</organism>
<evidence type="ECO:0000256" key="1">
    <source>
        <dbReference type="RuleBase" id="RU000363"/>
    </source>
</evidence>
<comment type="similarity">
    <text evidence="1">Belongs to the short-chain dehydrogenases/reductases (SDR) family.</text>
</comment>
<dbReference type="AlphaFoldDB" id="A0A1M2VJA2"/>
<dbReference type="Pfam" id="PF00106">
    <property type="entry name" value="adh_short"/>
    <property type="match status" value="1"/>
</dbReference>
<dbReference type="EMBL" id="MNAD01001141">
    <property type="protein sequence ID" value="OJT07681.1"/>
    <property type="molecule type" value="Genomic_DNA"/>
</dbReference>
<dbReference type="OrthoDB" id="7289984at2759"/>
<dbReference type="PRINTS" id="PR00080">
    <property type="entry name" value="SDRFAMILY"/>
</dbReference>
<dbReference type="SUPFAM" id="SSF51735">
    <property type="entry name" value="NAD(P)-binding Rossmann-fold domains"/>
    <property type="match status" value="1"/>
</dbReference>
<reference evidence="2 3" key="1">
    <citation type="submission" date="2016-10" db="EMBL/GenBank/DDBJ databases">
        <title>Genome sequence of the basidiomycete white-rot fungus Trametes pubescens.</title>
        <authorList>
            <person name="Makela M.R."/>
            <person name="Granchi Z."/>
            <person name="Peng M."/>
            <person name="De Vries R.P."/>
            <person name="Grigoriev I."/>
            <person name="Riley R."/>
            <person name="Hilden K."/>
        </authorList>
    </citation>
    <scope>NUCLEOTIDE SEQUENCE [LARGE SCALE GENOMIC DNA]</scope>
    <source>
        <strain evidence="2 3">FBCC735</strain>
    </source>
</reference>
<evidence type="ECO:0008006" key="4">
    <source>
        <dbReference type="Google" id="ProtNLM"/>
    </source>
</evidence>
<gene>
    <name evidence="2" type="ORF">TRAPUB_1442</name>
</gene>
<protein>
    <recommendedName>
        <fullName evidence="4">C-factor</fullName>
    </recommendedName>
</protein>
<dbReference type="OMA" id="RHRAMPH"/>
<accession>A0A1M2VJA2</accession>
<keyword evidence="3" id="KW-1185">Reference proteome</keyword>
<dbReference type="PANTHER" id="PTHR45458:SF1">
    <property type="entry name" value="SHORT CHAIN DEHYDROGENASE"/>
    <property type="match status" value="1"/>
</dbReference>
<dbReference type="CDD" id="cd05325">
    <property type="entry name" value="carb_red_sniffer_like_SDR_c"/>
    <property type="match status" value="1"/>
</dbReference>
<dbReference type="PANTHER" id="PTHR45458">
    <property type="entry name" value="SHORT-CHAIN DEHYDROGENASE/REDUCTASE SDR"/>
    <property type="match status" value="1"/>
</dbReference>
<evidence type="ECO:0000313" key="3">
    <source>
        <dbReference type="Proteomes" id="UP000184267"/>
    </source>
</evidence>
<proteinExistence type="inferred from homology"/>
<dbReference type="Gene3D" id="3.40.50.720">
    <property type="entry name" value="NAD(P)-binding Rossmann-like Domain"/>
    <property type="match status" value="1"/>
</dbReference>
<dbReference type="GO" id="GO:0016616">
    <property type="term" value="F:oxidoreductase activity, acting on the CH-OH group of donors, NAD or NADP as acceptor"/>
    <property type="evidence" value="ECO:0007669"/>
    <property type="project" value="TreeGrafter"/>
</dbReference>
<dbReference type="InterPro" id="IPR052184">
    <property type="entry name" value="SDR_enzymes"/>
</dbReference>